<protein>
    <recommendedName>
        <fullName evidence="10">Inactive heme oxygenase 2, chloroplastic</fullName>
    </recommendedName>
</protein>
<dbReference type="Pfam" id="PF01126">
    <property type="entry name" value="Heme_oxygenase"/>
    <property type="match status" value="1"/>
</dbReference>
<evidence type="ECO:0000256" key="7">
    <source>
        <dbReference type="SAM" id="MobiDB-lite"/>
    </source>
</evidence>
<dbReference type="CDD" id="cd19165">
    <property type="entry name" value="HemeO"/>
    <property type="match status" value="1"/>
</dbReference>
<feature type="region of interest" description="Disordered" evidence="7">
    <location>
        <begin position="109"/>
        <end position="129"/>
    </location>
</feature>
<evidence type="ECO:0000313" key="9">
    <source>
        <dbReference type="Proteomes" id="UP000541444"/>
    </source>
</evidence>
<dbReference type="GO" id="GO:0010024">
    <property type="term" value="P:phytochromobilin biosynthetic process"/>
    <property type="evidence" value="ECO:0007669"/>
    <property type="project" value="TreeGrafter"/>
</dbReference>
<evidence type="ECO:0000256" key="3">
    <source>
        <dbReference type="ARBA" id="ARBA00022528"/>
    </source>
</evidence>
<dbReference type="Gene3D" id="1.20.910.10">
    <property type="entry name" value="Heme oxygenase-like"/>
    <property type="match status" value="1"/>
</dbReference>
<name>A0A7J7N9J9_9MAGN</name>
<gene>
    <name evidence="8" type="ORF">GIB67_016167</name>
</gene>
<accession>A0A7J7N9J9</accession>
<dbReference type="PANTHER" id="PTHR35703">
    <property type="entry name" value="HEME OXYGENASE 1, CHLOROPLASTIC-RELATED"/>
    <property type="match status" value="1"/>
</dbReference>
<evidence type="ECO:0008006" key="10">
    <source>
        <dbReference type="Google" id="ProtNLM"/>
    </source>
</evidence>
<evidence type="ECO:0000256" key="2">
    <source>
        <dbReference type="ARBA" id="ARBA00006134"/>
    </source>
</evidence>
<dbReference type="AlphaFoldDB" id="A0A7J7N9J9"/>
<proteinExistence type="inferred from homology"/>
<dbReference type="GO" id="GO:0009507">
    <property type="term" value="C:chloroplast"/>
    <property type="evidence" value="ECO:0007669"/>
    <property type="project" value="UniProtKB-SubCell"/>
</dbReference>
<evidence type="ECO:0000313" key="8">
    <source>
        <dbReference type="EMBL" id="KAF6163827.1"/>
    </source>
</evidence>
<comment type="similarity">
    <text evidence="2">Belongs to the heme oxygenase family.</text>
</comment>
<dbReference type="PANTHER" id="PTHR35703:SF1">
    <property type="entry name" value="INACTIVE HEME OXYGENASE 2, CHLOROPLASTIC-RELATED"/>
    <property type="match status" value="1"/>
</dbReference>
<dbReference type="OrthoDB" id="652091at2759"/>
<dbReference type="SUPFAM" id="SSF48613">
    <property type="entry name" value="Heme oxygenase-like"/>
    <property type="match status" value="1"/>
</dbReference>
<dbReference type="GO" id="GO:0006788">
    <property type="term" value="P:heme oxidation"/>
    <property type="evidence" value="ECO:0007669"/>
    <property type="project" value="InterPro"/>
</dbReference>
<keyword evidence="6" id="KW-0809">Transit peptide</keyword>
<evidence type="ECO:0000256" key="6">
    <source>
        <dbReference type="ARBA" id="ARBA00022946"/>
    </source>
</evidence>
<dbReference type="InterPro" id="IPR002051">
    <property type="entry name" value="Haem_Oase"/>
</dbReference>
<reference evidence="8 9" key="1">
    <citation type="journal article" date="2020" name="IScience">
        <title>Genome Sequencing of the Endangered Kingdonia uniflora (Circaeasteraceae, Ranunculales) Reveals Potential Mechanisms of Evolutionary Specialization.</title>
        <authorList>
            <person name="Sun Y."/>
            <person name="Deng T."/>
            <person name="Zhang A."/>
            <person name="Moore M.J."/>
            <person name="Landis J.B."/>
            <person name="Lin N."/>
            <person name="Zhang H."/>
            <person name="Zhang X."/>
            <person name="Huang J."/>
            <person name="Zhang X."/>
            <person name="Sun H."/>
            <person name="Wang H."/>
        </authorList>
    </citation>
    <scope>NUCLEOTIDE SEQUENCE [LARGE SCALE GENOMIC DNA]</scope>
    <source>
        <strain evidence="8">TB1705</strain>
        <tissue evidence="8">Leaf</tissue>
    </source>
</reference>
<dbReference type="GO" id="GO:0004392">
    <property type="term" value="F:heme oxygenase (decyclizing) activity"/>
    <property type="evidence" value="ECO:0007669"/>
    <property type="project" value="InterPro"/>
</dbReference>
<comment type="subcellular location">
    <subcellularLocation>
        <location evidence="1">Plastid</location>
        <location evidence="1">Chloroplast</location>
    </subcellularLocation>
</comment>
<keyword evidence="5" id="KW-0934">Plastid</keyword>
<dbReference type="InterPro" id="IPR016053">
    <property type="entry name" value="Haem_Oase-like"/>
</dbReference>
<sequence>MMISTLGNTLLPPSVLSQQQQPLKLKNKLGNKNGFFISCCSNNDISSTPPTTATSTSTISETPTPLVRRRKRYRKMYPGESTGVVEEMRFVAMKLRNDKPNIKIHKGEEDSITEEGVSPESSFEDSSDGVEETWQPSIEGFLKYLVDSKLVFETVERVVDESDNVAYSYFRKTGLERSGSILKDLEWFQEQDLTIPQPSSLGVSYAQYLKELAEKSPPLFLSHFYNIYFAHMSGGQVIAEKVYFLN</sequence>
<dbReference type="InterPro" id="IPR016084">
    <property type="entry name" value="Haem_Oase-like_multi-hlx"/>
</dbReference>
<keyword evidence="4" id="KW-0602">Photosynthesis</keyword>
<organism evidence="8 9">
    <name type="scientific">Kingdonia uniflora</name>
    <dbReference type="NCBI Taxonomy" id="39325"/>
    <lineage>
        <taxon>Eukaryota</taxon>
        <taxon>Viridiplantae</taxon>
        <taxon>Streptophyta</taxon>
        <taxon>Embryophyta</taxon>
        <taxon>Tracheophyta</taxon>
        <taxon>Spermatophyta</taxon>
        <taxon>Magnoliopsida</taxon>
        <taxon>Ranunculales</taxon>
        <taxon>Circaeasteraceae</taxon>
        <taxon>Kingdonia</taxon>
    </lineage>
</organism>
<dbReference type="Proteomes" id="UP000541444">
    <property type="component" value="Unassembled WGS sequence"/>
</dbReference>
<dbReference type="GO" id="GO:0015979">
    <property type="term" value="P:photosynthesis"/>
    <property type="evidence" value="ECO:0007669"/>
    <property type="project" value="UniProtKB-KW"/>
</dbReference>
<dbReference type="EMBL" id="JACGCM010000963">
    <property type="protein sequence ID" value="KAF6163827.1"/>
    <property type="molecule type" value="Genomic_DNA"/>
</dbReference>
<keyword evidence="9" id="KW-1185">Reference proteome</keyword>
<evidence type="ECO:0000256" key="4">
    <source>
        <dbReference type="ARBA" id="ARBA00022531"/>
    </source>
</evidence>
<comment type="caution">
    <text evidence="8">The sequence shown here is derived from an EMBL/GenBank/DDBJ whole genome shotgun (WGS) entry which is preliminary data.</text>
</comment>
<dbReference type="InterPro" id="IPR016951">
    <property type="entry name" value="Haem_Oase_decyc_pln"/>
</dbReference>
<keyword evidence="3" id="KW-0150">Chloroplast</keyword>
<evidence type="ECO:0000256" key="5">
    <source>
        <dbReference type="ARBA" id="ARBA00022640"/>
    </source>
</evidence>
<evidence type="ECO:0000256" key="1">
    <source>
        <dbReference type="ARBA" id="ARBA00004229"/>
    </source>
</evidence>